<evidence type="ECO:0000313" key="1">
    <source>
        <dbReference type="EMBL" id="SGZ16241.1"/>
    </source>
</evidence>
<name>A0A1L0AHQ9_9GAMM</name>
<protein>
    <recommendedName>
        <fullName evidence="3">Transposase IS4-like domain-containing protein</fullName>
    </recommendedName>
</protein>
<feature type="non-terminal residue" evidence="1">
    <location>
        <position position="35"/>
    </location>
</feature>
<sequence length="35" mass="4241">MERLEKDDVLVLDRGYFSYLVISKAMEKRLHLICR</sequence>
<organism evidence="1 2">
    <name type="scientific">Moritella viscosa</name>
    <dbReference type="NCBI Taxonomy" id="80854"/>
    <lineage>
        <taxon>Bacteria</taxon>
        <taxon>Pseudomonadati</taxon>
        <taxon>Pseudomonadota</taxon>
        <taxon>Gammaproteobacteria</taxon>
        <taxon>Alteromonadales</taxon>
        <taxon>Moritellaceae</taxon>
        <taxon>Moritella</taxon>
    </lineage>
</organism>
<proteinExistence type="predicted"/>
<dbReference type="Proteomes" id="UP000183794">
    <property type="component" value="Unassembled WGS sequence"/>
</dbReference>
<gene>
    <name evidence="1" type="ORF">NVI5450_4282</name>
</gene>
<evidence type="ECO:0008006" key="3">
    <source>
        <dbReference type="Google" id="ProtNLM"/>
    </source>
</evidence>
<dbReference type="EMBL" id="FPLD01000125">
    <property type="protein sequence ID" value="SGZ16241.1"/>
    <property type="molecule type" value="Genomic_DNA"/>
</dbReference>
<dbReference type="AlphaFoldDB" id="A0A1L0AHQ9"/>
<reference evidence="1 2" key="1">
    <citation type="submission" date="2016-11" db="EMBL/GenBank/DDBJ databases">
        <authorList>
            <person name="Jaros S."/>
            <person name="Januszkiewicz K."/>
            <person name="Wedrychowicz H."/>
        </authorList>
    </citation>
    <scope>NUCLEOTIDE SEQUENCE [LARGE SCALE GENOMIC DNA]</scope>
    <source>
        <strain evidence="1">NVI 5450</strain>
    </source>
</reference>
<evidence type="ECO:0000313" key="2">
    <source>
        <dbReference type="Proteomes" id="UP000183794"/>
    </source>
</evidence>
<accession>A0A1L0AHQ9</accession>